<dbReference type="GO" id="GO:0000981">
    <property type="term" value="F:DNA-binding transcription factor activity, RNA polymerase II-specific"/>
    <property type="evidence" value="ECO:0007669"/>
    <property type="project" value="TreeGrafter"/>
</dbReference>
<keyword evidence="3" id="KW-0677">Repeat</keyword>
<proteinExistence type="predicted"/>
<dbReference type="Gene3D" id="3.30.710.10">
    <property type="entry name" value="Potassium Channel Kv1.1, Chain A"/>
    <property type="match status" value="1"/>
</dbReference>
<name>A0A8J9ZMK7_BRALA</name>
<evidence type="ECO:0000313" key="12">
    <source>
        <dbReference type="Proteomes" id="UP000838412"/>
    </source>
</evidence>
<feature type="domain" description="C2H2-type" evidence="10">
    <location>
        <begin position="314"/>
        <end position="346"/>
    </location>
</feature>
<keyword evidence="2" id="KW-0479">Metal-binding</keyword>
<dbReference type="GO" id="GO:0008270">
    <property type="term" value="F:zinc ion binding"/>
    <property type="evidence" value="ECO:0007669"/>
    <property type="project" value="UniProtKB-KW"/>
</dbReference>
<evidence type="ECO:0000256" key="7">
    <source>
        <dbReference type="PROSITE-ProRule" id="PRU00042"/>
    </source>
</evidence>
<dbReference type="Pfam" id="PF00651">
    <property type="entry name" value="BTB"/>
    <property type="match status" value="1"/>
</dbReference>
<evidence type="ECO:0000256" key="2">
    <source>
        <dbReference type="ARBA" id="ARBA00022723"/>
    </source>
</evidence>
<dbReference type="EMBL" id="OV696688">
    <property type="protein sequence ID" value="CAH1257007.1"/>
    <property type="molecule type" value="Genomic_DNA"/>
</dbReference>
<feature type="compositionally biased region" description="Low complexity" evidence="8">
    <location>
        <begin position="663"/>
        <end position="679"/>
    </location>
</feature>
<comment type="subcellular location">
    <subcellularLocation>
        <location evidence="1">Nucleus</location>
    </subcellularLocation>
</comment>
<keyword evidence="4 7" id="KW-0863">Zinc-finger</keyword>
<evidence type="ECO:0000259" key="9">
    <source>
        <dbReference type="PROSITE" id="PS50097"/>
    </source>
</evidence>
<feature type="compositionally biased region" description="Polar residues" evidence="8">
    <location>
        <begin position="346"/>
        <end position="357"/>
    </location>
</feature>
<feature type="compositionally biased region" description="Basic residues" evidence="8">
    <location>
        <begin position="615"/>
        <end position="631"/>
    </location>
</feature>
<keyword evidence="12" id="KW-1185">Reference proteome</keyword>
<dbReference type="Gene3D" id="3.30.160.60">
    <property type="entry name" value="Classic Zinc Finger"/>
    <property type="match status" value="2"/>
</dbReference>
<evidence type="ECO:0000313" key="11">
    <source>
        <dbReference type="EMBL" id="CAH1257007.1"/>
    </source>
</evidence>
<dbReference type="AlphaFoldDB" id="A0A8J9ZMK7"/>
<dbReference type="PANTHER" id="PTHR24394:SF44">
    <property type="entry name" value="ZINC FINGER PROTEIN 271-LIKE"/>
    <property type="match status" value="1"/>
</dbReference>
<feature type="region of interest" description="Disordered" evidence="8">
    <location>
        <begin position="346"/>
        <end position="408"/>
    </location>
</feature>
<feature type="compositionally biased region" description="Low complexity" evidence="8">
    <location>
        <begin position="537"/>
        <end position="558"/>
    </location>
</feature>
<evidence type="ECO:0000256" key="4">
    <source>
        <dbReference type="ARBA" id="ARBA00022771"/>
    </source>
</evidence>
<feature type="region of interest" description="Disordered" evidence="8">
    <location>
        <begin position="654"/>
        <end position="766"/>
    </location>
</feature>
<evidence type="ECO:0000259" key="10">
    <source>
        <dbReference type="PROSITE" id="PS50157"/>
    </source>
</evidence>
<evidence type="ECO:0000256" key="1">
    <source>
        <dbReference type="ARBA" id="ARBA00004123"/>
    </source>
</evidence>
<evidence type="ECO:0000256" key="6">
    <source>
        <dbReference type="ARBA" id="ARBA00023242"/>
    </source>
</evidence>
<dbReference type="PANTHER" id="PTHR24394">
    <property type="entry name" value="ZINC FINGER PROTEIN"/>
    <property type="match status" value="1"/>
</dbReference>
<dbReference type="PROSITE" id="PS50097">
    <property type="entry name" value="BTB"/>
    <property type="match status" value="1"/>
</dbReference>
<dbReference type="CDD" id="cd18186">
    <property type="entry name" value="BTB_POZ_ZBTB_KLHL-like"/>
    <property type="match status" value="1"/>
</dbReference>
<feature type="domain" description="C2H2-type" evidence="10">
    <location>
        <begin position="1032"/>
        <end position="1059"/>
    </location>
</feature>
<evidence type="ECO:0000256" key="5">
    <source>
        <dbReference type="ARBA" id="ARBA00022833"/>
    </source>
</evidence>
<dbReference type="InterPro" id="IPR036236">
    <property type="entry name" value="Znf_C2H2_sf"/>
</dbReference>
<feature type="region of interest" description="Disordered" evidence="8">
    <location>
        <begin position="796"/>
        <end position="819"/>
    </location>
</feature>
<dbReference type="Proteomes" id="UP000838412">
    <property type="component" value="Chromosome 3"/>
</dbReference>
<feature type="compositionally biased region" description="Basic and acidic residues" evidence="8">
    <location>
        <begin position="559"/>
        <end position="596"/>
    </location>
</feature>
<dbReference type="InterPro" id="IPR011333">
    <property type="entry name" value="SKP1/BTB/POZ_sf"/>
</dbReference>
<feature type="compositionally biased region" description="Polar residues" evidence="8">
    <location>
        <begin position="384"/>
        <end position="393"/>
    </location>
</feature>
<dbReference type="InterPro" id="IPR000210">
    <property type="entry name" value="BTB/POZ_dom"/>
</dbReference>
<feature type="compositionally biased region" description="Polar residues" evidence="8">
    <location>
        <begin position="803"/>
        <end position="819"/>
    </location>
</feature>
<feature type="compositionally biased region" description="Acidic residues" evidence="8">
    <location>
        <begin position="399"/>
        <end position="408"/>
    </location>
</feature>
<dbReference type="InterPro" id="IPR013087">
    <property type="entry name" value="Znf_C2H2_type"/>
</dbReference>
<feature type="compositionally biased region" description="Polar residues" evidence="8">
    <location>
        <begin position="740"/>
        <end position="759"/>
    </location>
</feature>
<gene>
    <name evidence="11" type="primary">ZBTB7A</name>
    <name evidence="11" type="ORF">BLAG_LOCUS15074</name>
</gene>
<dbReference type="PROSITE" id="PS50157">
    <property type="entry name" value="ZINC_FINGER_C2H2_2"/>
    <property type="match status" value="2"/>
</dbReference>
<dbReference type="SUPFAM" id="SSF54695">
    <property type="entry name" value="POZ domain"/>
    <property type="match status" value="1"/>
</dbReference>
<feature type="compositionally biased region" description="Polar residues" evidence="8">
    <location>
        <begin position="694"/>
        <end position="715"/>
    </location>
</feature>
<keyword evidence="5" id="KW-0862">Zinc</keyword>
<feature type="region of interest" description="Disordered" evidence="8">
    <location>
        <begin position="510"/>
        <end position="642"/>
    </location>
</feature>
<reference evidence="11" key="1">
    <citation type="submission" date="2022-01" db="EMBL/GenBank/DDBJ databases">
        <authorList>
            <person name="Braso-Vives M."/>
        </authorList>
    </citation>
    <scope>NUCLEOTIDE SEQUENCE</scope>
</reference>
<dbReference type="SMART" id="SM00355">
    <property type="entry name" value="ZnF_C2H2"/>
    <property type="match status" value="11"/>
</dbReference>
<dbReference type="GO" id="GO:0005634">
    <property type="term" value="C:nucleus"/>
    <property type="evidence" value="ECO:0007669"/>
    <property type="project" value="UniProtKB-SubCell"/>
</dbReference>
<sequence length="1060" mass="116747">MALSPGQTVDGLESGIKLNFPEQHAQLAQCLNALRQTGRYCDITVKVQDKSFSCHRAVLACRTPLFQCLGDDPIVRVDFLNPAAFSALLDYMYTSELTVSSSSYSDEDLLATAQALRLRPVVEWLTDYLKAKGAVDQVLEQEGNLQNMAPSSLLMPSATVNLTSNTVSALFPRNPGLAFLNNVPYSPQTELQAASTSLGQNQPIESLFFKNMGKSNGVATVTTEDVSSPAPARWDPQLSTCHRCGVHFLSSKVLKQHLAVCGGGAGKEPSCMQNSIADPPRQRPVFGCSRCSQYFVSAKTLQMHLKVCSKLQEYKCSLCQLRFVSQRALDFHTRDCWKSIQEFESPQGSRSTNIRGNSNKKKPNEVGSFSRQGGNGEKSKAPLRNTSKPQQQERGSDESVVEVENMEESGSQEEVLVLNAKNIDISKLITSKQFCCTNCCDIFTTPHKLQLHKRKCIKSPGTSTADQQQKCVCDRCALSFPSMKSLQRHMQSCKKSFLFVDVRNKADKSIVSDKAAASSSREEQPVQEATVSEEATPSKQSSSTKSPGKTSGTVSSVTSEKKTKDATAKPSEKDSKPVKESSGDDVEKSSKKDPSQTRRASSGGGSPALTMLRSSPRHMGRTLRSSPKKPHILSNLAKGNLRIKLIKKVQKTVTSQAAKSRRISAATSSSTTVSSAGKANTTPKVAGEKRASEDSSPSAAKRLSTSKGTISSPSTAKEGPSNILNRSKTGKGSTTEHKNTAQVSGKQRQSCPAASTNTMPKPRPRVVLRRVDTAIGTPEGTNTISANIDTVIKLEPEDDSDQGEVSRSAQQPSGRNFGSPETSLFSAQYHCGNCGLSFGQRKAMQDHEIKCKQAFEEAYCQQLSKAAKSHCCQNCLKLFSSDSSLRAHREECQGNSVLYRCKICWEDTDQPKAHLEKHWRWNRPTELRNNPCLSIESDLPLIKSLYMSVVKPNEKWPCSLCENEKGSDRRRSVVMFKDRLRLWSHQASSHRVVWRNLTCPVCTGSFKFNQRIEYLRHMFANHVKLKKAEKTFHCQVCGKSFHDRGLLELHLFKHGRKTAK</sequence>
<feature type="compositionally biased region" description="Polar residues" evidence="8">
    <location>
        <begin position="722"/>
        <end position="733"/>
    </location>
</feature>
<dbReference type="OrthoDB" id="6359816at2759"/>
<protein>
    <submittedName>
        <fullName evidence="11">ZBTB7A protein</fullName>
    </submittedName>
</protein>
<dbReference type="SMART" id="SM00225">
    <property type="entry name" value="BTB"/>
    <property type="match status" value="1"/>
</dbReference>
<feature type="domain" description="BTB" evidence="9">
    <location>
        <begin position="41"/>
        <end position="101"/>
    </location>
</feature>
<dbReference type="PROSITE" id="PS00028">
    <property type="entry name" value="ZINC_FINGER_C2H2_1"/>
    <property type="match status" value="1"/>
</dbReference>
<dbReference type="SUPFAM" id="SSF57667">
    <property type="entry name" value="beta-beta-alpha zinc fingers"/>
    <property type="match status" value="2"/>
</dbReference>
<evidence type="ECO:0000256" key="3">
    <source>
        <dbReference type="ARBA" id="ARBA00022737"/>
    </source>
</evidence>
<organism evidence="11 12">
    <name type="scientific">Branchiostoma lanceolatum</name>
    <name type="common">Common lancelet</name>
    <name type="synonym">Amphioxus lanceolatum</name>
    <dbReference type="NCBI Taxonomy" id="7740"/>
    <lineage>
        <taxon>Eukaryota</taxon>
        <taxon>Metazoa</taxon>
        <taxon>Chordata</taxon>
        <taxon>Cephalochordata</taxon>
        <taxon>Leptocardii</taxon>
        <taxon>Amphioxiformes</taxon>
        <taxon>Branchiostomatidae</taxon>
        <taxon>Branchiostoma</taxon>
    </lineage>
</organism>
<keyword evidence="6" id="KW-0539">Nucleus</keyword>
<evidence type="ECO:0000256" key="8">
    <source>
        <dbReference type="SAM" id="MobiDB-lite"/>
    </source>
</evidence>
<accession>A0A8J9ZMK7</accession>